<gene>
    <name evidence="2" type="ORF">FA15DRAFT_585009</name>
</gene>
<organism evidence="2 3">
    <name type="scientific">Coprinopsis marcescibilis</name>
    <name type="common">Agaric fungus</name>
    <name type="synonym">Psathyrella marcescibilis</name>
    <dbReference type="NCBI Taxonomy" id="230819"/>
    <lineage>
        <taxon>Eukaryota</taxon>
        <taxon>Fungi</taxon>
        <taxon>Dikarya</taxon>
        <taxon>Basidiomycota</taxon>
        <taxon>Agaricomycotina</taxon>
        <taxon>Agaricomycetes</taxon>
        <taxon>Agaricomycetidae</taxon>
        <taxon>Agaricales</taxon>
        <taxon>Agaricineae</taxon>
        <taxon>Psathyrellaceae</taxon>
        <taxon>Coprinopsis</taxon>
    </lineage>
</organism>
<evidence type="ECO:0000313" key="3">
    <source>
        <dbReference type="Proteomes" id="UP000307440"/>
    </source>
</evidence>
<feature type="compositionally biased region" description="Polar residues" evidence="1">
    <location>
        <begin position="82"/>
        <end position="91"/>
    </location>
</feature>
<dbReference type="AlphaFoldDB" id="A0A5C3L4Z4"/>
<feature type="region of interest" description="Disordered" evidence="1">
    <location>
        <begin position="506"/>
        <end position="529"/>
    </location>
</feature>
<feature type="compositionally biased region" description="Acidic residues" evidence="1">
    <location>
        <begin position="1"/>
        <end position="12"/>
    </location>
</feature>
<evidence type="ECO:0000313" key="2">
    <source>
        <dbReference type="EMBL" id="TFK28109.1"/>
    </source>
</evidence>
<feature type="compositionally biased region" description="Low complexity" evidence="1">
    <location>
        <begin position="127"/>
        <end position="144"/>
    </location>
</feature>
<protein>
    <submittedName>
        <fullName evidence="2">Uncharacterized protein</fullName>
    </submittedName>
</protein>
<evidence type="ECO:0000256" key="1">
    <source>
        <dbReference type="SAM" id="MobiDB-lite"/>
    </source>
</evidence>
<proteinExistence type="predicted"/>
<feature type="compositionally biased region" description="Basic and acidic residues" evidence="1">
    <location>
        <begin position="28"/>
        <end position="38"/>
    </location>
</feature>
<feature type="compositionally biased region" description="Basic and acidic residues" evidence="1">
    <location>
        <begin position="212"/>
        <end position="222"/>
    </location>
</feature>
<feature type="region of interest" description="Disordered" evidence="1">
    <location>
        <begin position="155"/>
        <end position="222"/>
    </location>
</feature>
<feature type="region of interest" description="Disordered" evidence="1">
    <location>
        <begin position="70"/>
        <end position="94"/>
    </location>
</feature>
<dbReference type="STRING" id="230819.A0A5C3L4Z4"/>
<feature type="region of interest" description="Disordered" evidence="1">
    <location>
        <begin position="126"/>
        <end position="145"/>
    </location>
</feature>
<reference evidence="2 3" key="1">
    <citation type="journal article" date="2019" name="Nat. Ecol. Evol.">
        <title>Megaphylogeny resolves global patterns of mushroom evolution.</title>
        <authorList>
            <person name="Varga T."/>
            <person name="Krizsan K."/>
            <person name="Foldi C."/>
            <person name="Dima B."/>
            <person name="Sanchez-Garcia M."/>
            <person name="Sanchez-Ramirez S."/>
            <person name="Szollosi G.J."/>
            <person name="Szarkandi J.G."/>
            <person name="Papp V."/>
            <person name="Albert L."/>
            <person name="Andreopoulos W."/>
            <person name="Angelini C."/>
            <person name="Antonin V."/>
            <person name="Barry K.W."/>
            <person name="Bougher N.L."/>
            <person name="Buchanan P."/>
            <person name="Buyck B."/>
            <person name="Bense V."/>
            <person name="Catcheside P."/>
            <person name="Chovatia M."/>
            <person name="Cooper J."/>
            <person name="Damon W."/>
            <person name="Desjardin D."/>
            <person name="Finy P."/>
            <person name="Geml J."/>
            <person name="Haridas S."/>
            <person name="Hughes K."/>
            <person name="Justo A."/>
            <person name="Karasinski D."/>
            <person name="Kautmanova I."/>
            <person name="Kiss B."/>
            <person name="Kocsube S."/>
            <person name="Kotiranta H."/>
            <person name="LaButti K.M."/>
            <person name="Lechner B.E."/>
            <person name="Liimatainen K."/>
            <person name="Lipzen A."/>
            <person name="Lukacs Z."/>
            <person name="Mihaltcheva S."/>
            <person name="Morgado L.N."/>
            <person name="Niskanen T."/>
            <person name="Noordeloos M.E."/>
            <person name="Ohm R.A."/>
            <person name="Ortiz-Santana B."/>
            <person name="Ovrebo C."/>
            <person name="Racz N."/>
            <person name="Riley R."/>
            <person name="Savchenko A."/>
            <person name="Shiryaev A."/>
            <person name="Soop K."/>
            <person name="Spirin V."/>
            <person name="Szebenyi C."/>
            <person name="Tomsovsky M."/>
            <person name="Tulloss R.E."/>
            <person name="Uehling J."/>
            <person name="Grigoriev I.V."/>
            <person name="Vagvolgyi C."/>
            <person name="Papp T."/>
            <person name="Martin F.M."/>
            <person name="Miettinen O."/>
            <person name="Hibbett D.S."/>
            <person name="Nagy L.G."/>
        </authorList>
    </citation>
    <scope>NUCLEOTIDE SEQUENCE [LARGE SCALE GENOMIC DNA]</scope>
    <source>
        <strain evidence="2 3">CBS 121175</strain>
    </source>
</reference>
<sequence length="768" mass="83745">MSELDSLSDSDWLDIASGHGSEDNDSISSHESDRDINSRPHSRRSSISLGSSRDGDIEAWEGFAYDSGDEMAPIASGMYPTPLSNMGSADSQRMPLDLIPDIETEQDRAEDERVKEALDQSLIGTLSASRTSTSSAQNASAQASVPSIRDLRLSFPDPLNSSRDELNRSYEDVSPSEGTLAHPDTAELEAGGTSPDLSLDPGLPSSPTVRSQEGDECHAESSGKPDFEIYLYGSSTEQKWEFVQDLLQKYADGSGQFLSRPLDSGNGLVQTVVLENDDEDCKSLINIVRVYDRTEDNIVELFDTTDSPSLGIVFLPAMRLPVLSTHSAYLPVLTKHDPSDVIYDTISSLRAAGEDDWELLTVPSVKVLPLGDAAKSYLITQEAVRVADPLEVHRAMSKTVVLSSLKNTPKPPAEQSNTRNAVTIFAIVSLIMGFALHTSFHSAPTPTKTVNLTVPNSTHWLSASPGPNRSNNFPIQYTNGKPQLVSSAKDMALSVYNPGSTSLSLTNQEKSLSPISPISPTSVHKTDPSASLECSRCMTGVLSDTGTTKEVSVVLAASSSLSTQPTETQTISSVDVEEDEEDLDELDEAEATTALGFKFIDSLSEVLGVTTKSVAKAVGSDDSSELFDGLDDLMASIRTQTDDLIKQSKGKARAFGDQVQETLNYRNDRARTRAKELRKRGEEFINSATANFIERTDVARKRAQRIRESLRQSEAWQYYQEVHGDWDDSYHDHSERNWYSHRGGGCVRARNRRRSDGRYATAASVSCG</sequence>
<feature type="compositionally biased region" description="Basic and acidic residues" evidence="1">
    <location>
        <begin position="162"/>
        <end position="171"/>
    </location>
</feature>
<keyword evidence="3" id="KW-1185">Reference proteome</keyword>
<feature type="region of interest" description="Disordered" evidence="1">
    <location>
        <begin position="1"/>
        <end position="54"/>
    </location>
</feature>
<dbReference type="Proteomes" id="UP000307440">
    <property type="component" value="Unassembled WGS sequence"/>
</dbReference>
<dbReference type="OrthoDB" id="3256495at2759"/>
<dbReference type="EMBL" id="ML210158">
    <property type="protein sequence ID" value="TFK28109.1"/>
    <property type="molecule type" value="Genomic_DNA"/>
</dbReference>
<accession>A0A5C3L4Z4</accession>
<name>A0A5C3L4Z4_COPMA</name>